<sequence length="213" mass="23796">MTVKARRGRGRPAQPDEEIRQFVVRSAMQLLLDVGYESTTMEAIAAHAGVAKKTAYRFGANRDELIGLAVREWTDLYAPALFVQPDSVQDVPRVLREILESICAHVLSDAAVRMFRLLTTEFPGKDSLLTQYQRNGVERGRRMLADWLAVQHERRLVHVPDAVMLAELLLSMAVAEPLRQIALGVQPPLPVGSVKAHLDSCLSLILPLIQRQK</sequence>
<dbReference type="Pfam" id="PF00440">
    <property type="entry name" value="TetR_N"/>
    <property type="match status" value="1"/>
</dbReference>
<dbReference type="InterPro" id="IPR009057">
    <property type="entry name" value="Homeodomain-like_sf"/>
</dbReference>
<dbReference type="Proteomes" id="UP000397656">
    <property type="component" value="Chromosome 2"/>
</dbReference>
<protein>
    <submittedName>
        <fullName evidence="6">TetR/AcrR family transcriptional regulator</fullName>
    </submittedName>
</protein>
<dbReference type="GO" id="GO:0003700">
    <property type="term" value="F:DNA-binding transcription factor activity"/>
    <property type="evidence" value="ECO:0007669"/>
    <property type="project" value="TreeGrafter"/>
</dbReference>
<keyword evidence="3" id="KW-0804">Transcription</keyword>
<dbReference type="PANTHER" id="PTHR30055:SF234">
    <property type="entry name" value="HTH-TYPE TRANSCRIPTIONAL REGULATOR BETI"/>
    <property type="match status" value="1"/>
</dbReference>
<dbReference type="RefSeq" id="WP_150992131.1">
    <property type="nucleotide sequence ID" value="NZ_CP062804.1"/>
</dbReference>
<dbReference type="AlphaFoldDB" id="A0A643FK71"/>
<dbReference type="Gene3D" id="1.10.357.10">
    <property type="entry name" value="Tetracycline Repressor, domain 2"/>
    <property type="match status" value="1"/>
</dbReference>
<dbReference type="Pfam" id="PF14246">
    <property type="entry name" value="TetR_C_7"/>
    <property type="match status" value="1"/>
</dbReference>
<proteinExistence type="predicted"/>
<evidence type="ECO:0000259" key="5">
    <source>
        <dbReference type="PROSITE" id="PS50977"/>
    </source>
</evidence>
<evidence type="ECO:0000256" key="4">
    <source>
        <dbReference type="PROSITE-ProRule" id="PRU00335"/>
    </source>
</evidence>
<feature type="DNA-binding region" description="H-T-H motif" evidence="4">
    <location>
        <begin position="40"/>
        <end position="59"/>
    </location>
</feature>
<dbReference type="PROSITE" id="PS50977">
    <property type="entry name" value="HTH_TETR_2"/>
    <property type="match status" value="1"/>
</dbReference>
<organism evidence="6 7">
    <name type="scientific">Cupriavidus basilensis</name>
    <dbReference type="NCBI Taxonomy" id="68895"/>
    <lineage>
        <taxon>Bacteria</taxon>
        <taxon>Pseudomonadati</taxon>
        <taxon>Pseudomonadota</taxon>
        <taxon>Betaproteobacteria</taxon>
        <taxon>Burkholderiales</taxon>
        <taxon>Burkholderiaceae</taxon>
        <taxon>Cupriavidus</taxon>
    </lineage>
</organism>
<dbReference type="EMBL" id="CP062804">
    <property type="protein sequence ID" value="QOT79483.1"/>
    <property type="molecule type" value="Genomic_DNA"/>
</dbReference>
<gene>
    <name evidence="6" type="ORF">F7R26_032740</name>
</gene>
<dbReference type="GO" id="GO:0000976">
    <property type="term" value="F:transcription cis-regulatory region binding"/>
    <property type="evidence" value="ECO:0007669"/>
    <property type="project" value="TreeGrafter"/>
</dbReference>
<dbReference type="InterPro" id="IPR001647">
    <property type="entry name" value="HTH_TetR"/>
</dbReference>
<reference evidence="6 7" key="1">
    <citation type="submission" date="2020-10" db="EMBL/GenBank/DDBJ databases">
        <title>Complete genome sequence of Cupriavidus basilensis CCUG 49340T.</title>
        <authorList>
            <person name="Salva-Serra F."/>
            <person name="Donoso R.A."/>
            <person name="Cho K.H."/>
            <person name="Yoo J.A."/>
            <person name="Lee K."/>
            <person name="Yoon S.-H."/>
            <person name="Perez-Pantoja D."/>
            <person name="Moore E.R.B."/>
        </authorList>
    </citation>
    <scope>NUCLEOTIDE SEQUENCE [LARGE SCALE GENOMIC DNA]</scope>
    <source>
        <strain evidence="7">CCUG 49340</strain>
    </source>
</reference>
<keyword evidence="1" id="KW-0805">Transcription regulation</keyword>
<dbReference type="SUPFAM" id="SSF46689">
    <property type="entry name" value="Homeodomain-like"/>
    <property type="match status" value="1"/>
</dbReference>
<name>A0A643FK71_9BURK</name>
<keyword evidence="2 4" id="KW-0238">DNA-binding</keyword>
<evidence type="ECO:0000313" key="7">
    <source>
        <dbReference type="Proteomes" id="UP000397656"/>
    </source>
</evidence>
<evidence type="ECO:0000313" key="6">
    <source>
        <dbReference type="EMBL" id="QOT79483.1"/>
    </source>
</evidence>
<dbReference type="GeneID" id="98405733"/>
<accession>A0A643FK71</accession>
<feature type="domain" description="HTH tetR-type" evidence="5">
    <location>
        <begin position="17"/>
        <end position="77"/>
    </location>
</feature>
<evidence type="ECO:0000256" key="3">
    <source>
        <dbReference type="ARBA" id="ARBA00023163"/>
    </source>
</evidence>
<evidence type="ECO:0000256" key="2">
    <source>
        <dbReference type="ARBA" id="ARBA00023125"/>
    </source>
</evidence>
<dbReference type="PANTHER" id="PTHR30055">
    <property type="entry name" value="HTH-TYPE TRANSCRIPTIONAL REGULATOR RUTR"/>
    <property type="match status" value="1"/>
</dbReference>
<evidence type="ECO:0000256" key="1">
    <source>
        <dbReference type="ARBA" id="ARBA00023015"/>
    </source>
</evidence>
<dbReference type="InterPro" id="IPR039536">
    <property type="entry name" value="TetR_C_Proteobacteria"/>
</dbReference>
<dbReference type="InterPro" id="IPR050109">
    <property type="entry name" value="HTH-type_TetR-like_transc_reg"/>
</dbReference>